<name>A0ABN6IZ83_9CLOT</name>
<gene>
    <name evidence="5" type="ORF">psyc5s11_33590</name>
</gene>
<feature type="domain" description="Aspartate/ornithine carbamoyltransferase carbamoyl-P binding" evidence="4">
    <location>
        <begin position="2"/>
        <end position="134"/>
    </location>
</feature>
<dbReference type="PRINTS" id="PR00100">
    <property type="entry name" value="AOTCASE"/>
</dbReference>
<evidence type="ECO:0000259" key="3">
    <source>
        <dbReference type="Pfam" id="PF00185"/>
    </source>
</evidence>
<protein>
    <submittedName>
        <fullName evidence="5">Ornithine carbamoyltransferase</fullName>
    </submittedName>
</protein>
<evidence type="ECO:0000256" key="2">
    <source>
        <dbReference type="RuleBase" id="RU003634"/>
    </source>
</evidence>
<dbReference type="EMBL" id="AP024849">
    <property type="protein sequence ID" value="BCZ47292.1"/>
    <property type="molecule type" value="Genomic_DNA"/>
</dbReference>
<keyword evidence="6" id="KW-1185">Reference proteome</keyword>
<evidence type="ECO:0000313" key="6">
    <source>
        <dbReference type="Proteomes" id="UP000824633"/>
    </source>
</evidence>
<accession>A0ABN6IZ83</accession>
<evidence type="ECO:0000313" key="5">
    <source>
        <dbReference type="EMBL" id="BCZ47292.1"/>
    </source>
</evidence>
<proteinExistence type="inferred from homology"/>
<dbReference type="Pfam" id="PF02729">
    <property type="entry name" value="OTCace_N"/>
    <property type="match status" value="1"/>
</dbReference>
<evidence type="ECO:0000259" key="4">
    <source>
        <dbReference type="Pfam" id="PF02729"/>
    </source>
</evidence>
<comment type="similarity">
    <text evidence="2">Belongs to the aspartate/ornithine carbamoyltransferase superfamily.</text>
</comment>
<dbReference type="Proteomes" id="UP000824633">
    <property type="component" value="Chromosome"/>
</dbReference>
<dbReference type="InterPro" id="IPR006132">
    <property type="entry name" value="Asp/Orn_carbamoyltranf_P-bd"/>
</dbReference>
<feature type="domain" description="Aspartate/ornithine carbamoyltransferase Asp/Orn-binding" evidence="3">
    <location>
        <begin position="187"/>
        <end position="271"/>
    </location>
</feature>
<dbReference type="Gene3D" id="3.40.50.1370">
    <property type="entry name" value="Aspartate/ornithine carbamoyltransferase"/>
    <property type="match status" value="2"/>
</dbReference>
<dbReference type="SUPFAM" id="SSF53671">
    <property type="entry name" value="Aspartate/ornithine carbamoyltransferase"/>
    <property type="match status" value="1"/>
</dbReference>
<reference evidence="6" key="1">
    <citation type="submission" date="2021-07" db="EMBL/GenBank/DDBJ databases">
        <title>Complete genome sequencing of a Clostridium isolate.</title>
        <authorList>
            <person name="Ueki A."/>
            <person name="Tonouchi A."/>
        </authorList>
    </citation>
    <scope>NUCLEOTIDE SEQUENCE [LARGE SCALE GENOMIC DNA]</scope>
    <source>
        <strain evidence="6">C5S11</strain>
    </source>
</reference>
<sequence>MKSLVRLREYSRDDVQGIFHIADELQSGKYKDFLNGKTIVMFFPDSSIRTRITFEKGIYLLGGQTILFPPSALDKKEKIEDVIGYLNNWTDGLIIRYKDISVIDEITRYANFSVINAMTDINHPCEMLADMYGLSKIREDFTKEKYLFVGANGNVGLAWKEASELMDFSLTQSSPSGYKISGVNHIIDLKSAIVGKDIICTDSLGSDILKDFSEHQVTLEIMENANKNAILNPCPPFYRGEEVSKDVIESKYFVGYSFKKYLLEIQQAIIIYSMLS</sequence>
<dbReference type="InterPro" id="IPR006130">
    <property type="entry name" value="Asp/Orn_carbamoylTrfase"/>
</dbReference>
<dbReference type="PANTHER" id="PTHR45753">
    <property type="entry name" value="ORNITHINE CARBAMOYLTRANSFERASE, MITOCHONDRIAL"/>
    <property type="match status" value="1"/>
</dbReference>
<dbReference type="RefSeq" id="WP_224033646.1">
    <property type="nucleotide sequence ID" value="NZ_AP024849.1"/>
</dbReference>
<keyword evidence="1 2" id="KW-0808">Transferase</keyword>
<dbReference type="PRINTS" id="PR00101">
    <property type="entry name" value="ATCASE"/>
</dbReference>
<organism evidence="5 6">
    <name type="scientific">Clostridium gelidum</name>
    <dbReference type="NCBI Taxonomy" id="704125"/>
    <lineage>
        <taxon>Bacteria</taxon>
        <taxon>Bacillati</taxon>
        <taxon>Bacillota</taxon>
        <taxon>Clostridia</taxon>
        <taxon>Eubacteriales</taxon>
        <taxon>Clostridiaceae</taxon>
        <taxon>Clostridium</taxon>
    </lineage>
</organism>
<dbReference type="PANTHER" id="PTHR45753:SF3">
    <property type="entry name" value="ORNITHINE TRANSCARBAMYLASE, MITOCHONDRIAL"/>
    <property type="match status" value="1"/>
</dbReference>
<evidence type="ECO:0000256" key="1">
    <source>
        <dbReference type="ARBA" id="ARBA00022679"/>
    </source>
</evidence>
<dbReference type="InterPro" id="IPR036901">
    <property type="entry name" value="Asp/Orn_carbamoylTrfase_sf"/>
</dbReference>
<dbReference type="Pfam" id="PF00185">
    <property type="entry name" value="OTCace"/>
    <property type="match status" value="1"/>
</dbReference>
<dbReference type="InterPro" id="IPR006131">
    <property type="entry name" value="Asp_carbamoyltransf_Asp/Orn-bd"/>
</dbReference>